<protein>
    <submittedName>
        <fullName evidence="2">Uncharacterized protein</fullName>
    </submittedName>
</protein>
<accession>A0A2J6SL62</accession>
<evidence type="ECO:0000256" key="1">
    <source>
        <dbReference type="SAM" id="SignalP"/>
    </source>
</evidence>
<keyword evidence="1" id="KW-0732">Signal</keyword>
<dbReference type="InParanoid" id="A0A2J6SL62"/>
<dbReference type="GeneID" id="36592125"/>
<evidence type="ECO:0000313" key="2">
    <source>
        <dbReference type="EMBL" id="PMD51508.1"/>
    </source>
</evidence>
<proteinExistence type="predicted"/>
<sequence length="219" mass="22804">MKLGLTLAFVVRASLISMTFVAAAPAPTASPAVLLPPAKFSIKIVKPTVHGIQSLGYISLSSSPSQGSLVHIGSNASPFYFKQKIADGQGIVFSTPDFFTPSSFALSYNTNHTLPQSKVYLSNLLDNGAGGLIVVDMEAARMFGDSKDLYFKGVGNGLGGTPQFAPVVFSIDQERAELWAQRQGLYLSDLATGAGIPGTITGHGECLAFAVSGIGSCPS</sequence>
<evidence type="ECO:0000313" key="3">
    <source>
        <dbReference type="Proteomes" id="UP000235371"/>
    </source>
</evidence>
<dbReference type="RefSeq" id="XP_024728412.1">
    <property type="nucleotide sequence ID" value="XM_024884048.1"/>
</dbReference>
<keyword evidence="3" id="KW-1185">Reference proteome</keyword>
<dbReference type="AlphaFoldDB" id="A0A2J6SL62"/>
<reference evidence="2 3" key="1">
    <citation type="submission" date="2016-04" db="EMBL/GenBank/DDBJ databases">
        <title>A degradative enzymes factory behind the ericoid mycorrhizal symbiosis.</title>
        <authorList>
            <consortium name="DOE Joint Genome Institute"/>
            <person name="Martino E."/>
            <person name="Morin E."/>
            <person name="Grelet G."/>
            <person name="Kuo A."/>
            <person name="Kohler A."/>
            <person name="Daghino S."/>
            <person name="Barry K."/>
            <person name="Choi C."/>
            <person name="Cichocki N."/>
            <person name="Clum A."/>
            <person name="Copeland A."/>
            <person name="Hainaut M."/>
            <person name="Haridas S."/>
            <person name="Labutti K."/>
            <person name="Lindquist E."/>
            <person name="Lipzen A."/>
            <person name="Khouja H.-R."/>
            <person name="Murat C."/>
            <person name="Ohm R."/>
            <person name="Olson A."/>
            <person name="Spatafora J."/>
            <person name="Veneault-Fourrey C."/>
            <person name="Henrissat B."/>
            <person name="Grigoriev I."/>
            <person name="Martin F."/>
            <person name="Perotto S."/>
        </authorList>
    </citation>
    <scope>NUCLEOTIDE SEQUENCE [LARGE SCALE GENOMIC DNA]</scope>
    <source>
        <strain evidence="2 3">E</strain>
    </source>
</reference>
<gene>
    <name evidence="2" type="ORF">K444DRAFT_636792</name>
</gene>
<feature type="chain" id="PRO_5014443368" evidence="1">
    <location>
        <begin position="24"/>
        <end position="219"/>
    </location>
</feature>
<dbReference type="OrthoDB" id="10388133at2759"/>
<organism evidence="2 3">
    <name type="scientific">Hyaloscypha bicolor E</name>
    <dbReference type="NCBI Taxonomy" id="1095630"/>
    <lineage>
        <taxon>Eukaryota</taxon>
        <taxon>Fungi</taxon>
        <taxon>Dikarya</taxon>
        <taxon>Ascomycota</taxon>
        <taxon>Pezizomycotina</taxon>
        <taxon>Leotiomycetes</taxon>
        <taxon>Helotiales</taxon>
        <taxon>Hyaloscyphaceae</taxon>
        <taxon>Hyaloscypha</taxon>
        <taxon>Hyaloscypha bicolor</taxon>
    </lineage>
</organism>
<name>A0A2J6SL62_9HELO</name>
<feature type="signal peptide" evidence="1">
    <location>
        <begin position="1"/>
        <end position="23"/>
    </location>
</feature>
<dbReference type="EMBL" id="KZ613912">
    <property type="protein sequence ID" value="PMD51508.1"/>
    <property type="molecule type" value="Genomic_DNA"/>
</dbReference>
<dbReference type="Proteomes" id="UP000235371">
    <property type="component" value="Unassembled WGS sequence"/>
</dbReference>